<reference evidence="1 2" key="1">
    <citation type="journal article" date="2019" name="Int. J. Syst. Evol. Microbiol.">
        <title>The Global Catalogue of Microorganisms (GCM) 10K type strain sequencing project: providing services to taxonomists for standard genome sequencing and annotation.</title>
        <authorList>
            <consortium name="The Broad Institute Genomics Platform"/>
            <consortium name="The Broad Institute Genome Sequencing Center for Infectious Disease"/>
            <person name="Wu L."/>
            <person name="Ma J."/>
        </authorList>
    </citation>
    <scope>NUCLEOTIDE SEQUENCE [LARGE SCALE GENOMIC DNA]</scope>
    <source>
        <strain evidence="1 2">JCM 16014</strain>
    </source>
</reference>
<dbReference type="RefSeq" id="WP_344664727.1">
    <property type="nucleotide sequence ID" value="NZ_BAAAQN010000006.1"/>
</dbReference>
<dbReference type="Proteomes" id="UP001500751">
    <property type="component" value="Unassembled WGS sequence"/>
</dbReference>
<protein>
    <submittedName>
        <fullName evidence="1">Uncharacterized protein</fullName>
    </submittedName>
</protein>
<sequence length="79" mass="8294">MTVRTGQRIPGNPTHLARARYWIEKAEALSQHPNTAGKGAACAAIASAHAQIAQAALLASINTHLAGHRNAAEITEESE</sequence>
<comment type="caution">
    <text evidence="1">The sequence shown here is derived from an EMBL/GenBank/DDBJ whole genome shotgun (WGS) entry which is preliminary data.</text>
</comment>
<evidence type="ECO:0000313" key="2">
    <source>
        <dbReference type="Proteomes" id="UP001500751"/>
    </source>
</evidence>
<accession>A0ABN2TS59</accession>
<gene>
    <name evidence="1" type="ORF">GCM10009839_14530</name>
</gene>
<name>A0ABN2TS59_9ACTN</name>
<proteinExistence type="predicted"/>
<evidence type="ECO:0000313" key="1">
    <source>
        <dbReference type="EMBL" id="GAA2019213.1"/>
    </source>
</evidence>
<organism evidence="1 2">
    <name type="scientific">Catenulispora yoronensis</name>
    <dbReference type="NCBI Taxonomy" id="450799"/>
    <lineage>
        <taxon>Bacteria</taxon>
        <taxon>Bacillati</taxon>
        <taxon>Actinomycetota</taxon>
        <taxon>Actinomycetes</taxon>
        <taxon>Catenulisporales</taxon>
        <taxon>Catenulisporaceae</taxon>
        <taxon>Catenulispora</taxon>
    </lineage>
</organism>
<dbReference type="EMBL" id="BAAAQN010000006">
    <property type="protein sequence ID" value="GAA2019213.1"/>
    <property type="molecule type" value="Genomic_DNA"/>
</dbReference>
<keyword evidence="2" id="KW-1185">Reference proteome</keyword>